<proteinExistence type="predicted"/>
<dbReference type="RefSeq" id="XP_069202326.1">
    <property type="nucleotide sequence ID" value="XM_069343775.1"/>
</dbReference>
<feature type="transmembrane region" description="Helical" evidence="7">
    <location>
        <begin position="282"/>
        <end position="301"/>
    </location>
</feature>
<gene>
    <name evidence="9" type="ORF">AAFC00_004179</name>
</gene>
<dbReference type="PROSITE" id="PS50850">
    <property type="entry name" value="MFS"/>
    <property type="match status" value="1"/>
</dbReference>
<evidence type="ECO:0000259" key="8">
    <source>
        <dbReference type="PROSITE" id="PS50850"/>
    </source>
</evidence>
<feature type="transmembrane region" description="Helical" evidence="7">
    <location>
        <begin position="97"/>
        <end position="115"/>
    </location>
</feature>
<feature type="transmembrane region" description="Helical" evidence="7">
    <location>
        <begin position="455"/>
        <end position="477"/>
    </location>
</feature>
<evidence type="ECO:0000256" key="5">
    <source>
        <dbReference type="ARBA" id="ARBA00023136"/>
    </source>
</evidence>
<feature type="transmembrane region" description="Helical" evidence="7">
    <location>
        <begin position="153"/>
        <end position="173"/>
    </location>
</feature>
<comment type="caution">
    <text evidence="9">The sequence shown here is derived from an EMBL/GenBank/DDBJ whole genome shotgun (WGS) entry which is preliminary data.</text>
</comment>
<name>A0ABR3PJ55_9PEZI</name>
<feature type="transmembrane region" description="Helical" evidence="7">
    <location>
        <begin position="418"/>
        <end position="443"/>
    </location>
</feature>
<sequence>MPQTNDAGLREVPPAPLEDERRPLLDAAASQPNHGTMQDDVSDGGESAEPLPEEHSLKKILVIMFAMWMGNFFAALDSTMVATLASPISSQFQSSTLLSWIASGYLIANAAFQPLSGRLTDIFGRRAGVIWAASFFAIGTFICGSARNAPMLIAGRVIAGIGGGCINTTAVFIASDLIPLRKRGVWQGFANVVYGAGMGLGGVFGGFMNDHFDWRWAFYIQVPFICLVGILGGIFVNVPVKETDKSRISRVDFSGAFLLVTTLVLLLLGLNSGGNIVPWTHPLVLVSLPLSAITFLGFIIVEDKYAAEPIIPVRLLLHRTAAAACLMNFFLAMVTFAMFYYLPIFFQSVQGYSATGAGVRLIPQSLGASTGSLGAGLIMRATGRYRALNIIVIILTITTVVLIAVTFTPTMAVWPPFIILYLNGCSYGGVLTITLLALLASVGHEHQAVITSASYAFRSTGSTIGITLASAVFQNILKKSLWARFGDLPGAAEIIRSIRDDIGDLTRVPRGWEAGVKDGYMESLRGVWVLIVVLATLGGFIGLFIRQHTLHSTINRK</sequence>
<feature type="transmembrane region" description="Helical" evidence="7">
    <location>
        <begin position="526"/>
        <end position="545"/>
    </location>
</feature>
<evidence type="ECO:0000256" key="3">
    <source>
        <dbReference type="ARBA" id="ARBA00022692"/>
    </source>
</evidence>
<feature type="transmembrane region" description="Helical" evidence="7">
    <location>
        <begin position="251"/>
        <end position="270"/>
    </location>
</feature>
<dbReference type="GeneID" id="95977879"/>
<keyword evidence="2" id="KW-0813">Transport</keyword>
<accession>A0ABR3PJ55</accession>
<feature type="transmembrane region" description="Helical" evidence="7">
    <location>
        <begin position="361"/>
        <end position="378"/>
    </location>
</feature>
<evidence type="ECO:0000313" key="9">
    <source>
        <dbReference type="EMBL" id="KAL1306053.1"/>
    </source>
</evidence>
<evidence type="ECO:0000256" key="7">
    <source>
        <dbReference type="SAM" id="Phobius"/>
    </source>
</evidence>
<feature type="domain" description="Major facilitator superfamily (MFS) profile" evidence="8">
    <location>
        <begin position="63"/>
        <end position="550"/>
    </location>
</feature>
<evidence type="ECO:0000256" key="4">
    <source>
        <dbReference type="ARBA" id="ARBA00022989"/>
    </source>
</evidence>
<feature type="transmembrane region" description="Helical" evidence="7">
    <location>
        <begin position="185"/>
        <end position="204"/>
    </location>
</feature>
<dbReference type="InterPro" id="IPR036259">
    <property type="entry name" value="MFS_trans_sf"/>
</dbReference>
<evidence type="ECO:0000256" key="6">
    <source>
        <dbReference type="SAM" id="MobiDB-lite"/>
    </source>
</evidence>
<evidence type="ECO:0000256" key="1">
    <source>
        <dbReference type="ARBA" id="ARBA00004127"/>
    </source>
</evidence>
<protein>
    <recommendedName>
        <fullName evidence="8">Major facilitator superfamily (MFS) profile domain-containing protein</fullName>
    </recommendedName>
</protein>
<keyword evidence="4 7" id="KW-1133">Transmembrane helix</keyword>
<dbReference type="Proteomes" id="UP001562354">
    <property type="component" value="Unassembled WGS sequence"/>
</dbReference>
<evidence type="ECO:0000313" key="10">
    <source>
        <dbReference type="Proteomes" id="UP001562354"/>
    </source>
</evidence>
<dbReference type="Gene3D" id="1.20.1250.20">
    <property type="entry name" value="MFS general substrate transporter like domains"/>
    <property type="match status" value="1"/>
</dbReference>
<dbReference type="EMBL" id="JBFMKM010000005">
    <property type="protein sequence ID" value="KAL1306053.1"/>
    <property type="molecule type" value="Genomic_DNA"/>
</dbReference>
<feature type="transmembrane region" description="Helical" evidence="7">
    <location>
        <begin position="390"/>
        <end position="412"/>
    </location>
</feature>
<dbReference type="InterPro" id="IPR020846">
    <property type="entry name" value="MFS_dom"/>
</dbReference>
<feature type="transmembrane region" description="Helical" evidence="7">
    <location>
        <begin position="127"/>
        <end position="147"/>
    </location>
</feature>
<organism evidence="9 10">
    <name type="scientific">Neodothiora populina</name>
    <dbReference type="NCBI Taxonomy" id="2781224"/>
    <lineage>
        <taxon>Eukaryota</taxon>
        <taxon>Fungi</taxon>
        <taxon>Dikarya</taxon>
        <taxon>Ascomycota</taxon>
        <taxon>Pezizomycotina</taxon>
        <taxon>Dothideomycetes</taxon>
        <taxon>Dothideomycetidae</taxon>
        <taxon>Dothideales</taxon>
        <taxon>Dothioraceae</taxon>
        <taxon>Neodothiora</taxon>
    </lineage>
</organism>
<keyword evidence="10" id="KW-1185">Reference proteome</keyword>
<comment type="subcellular location">
    <subcellularLocation>
        <location evidence="1">Endomembrane system</location>
        <topology evidence="1">Multi-pass membrane protein</topology>
    </subcellularLocation>
</comment>
<feature type="transmembrane region" description="Helical" evidence="7">
    <location>
        <begin position="60"/>
        <end position="85"/>
    </location>
</feature>
<dbReference type="PANTHER" id="PTHR23501">
    <property type="entry name" value="MAJOR FACILITATOR SUPERFAMILY"/>
    <property type="match status" value="1"/>
</dbReference>
<feature type="transmembrane region" description="Helical" evidence="7">
    <location>
        <begin position="321"/>
        <end position="341"/>
    </location>
</feature>
<feature type="transmembrane region" description="Helical" evidence="7">
    <location>
        <begin position="216"/>
        <end position="239"/>
    </location>
</feature>
<dbReference type="Pfam" id="PF07690">
    <property type="entry name" value="MFS_1"/>
    <property type="match status" value="1"/>
</dbReference>
<dbReference type="PANTHER" id="PTHR23501:SF191">
    <property type="entry name" value="VACUOLAR BASIC AMINO ACID TRANSPORTER 4"/>
    <property type="match status" value="1"/>
</dbReference>
<evidence type="ECO:0000256" key="2">
    <source>
        <dbReference type="ARBA" id="ARBA00022448"/>
    </source>
</evidence>
<keyword evidence="3 7" id="KW-0812">Transmembrane</keyword>
<dbReference type="InterPro" id="IPR011701">
    <property type="entry name" value="MFS"/>
</dbReference>
<dbReference type="SUPFAM" id="SSF103473">
    <property type="entry name" value="MFS general substrate transporter"/>
    <property type="match status" value="1"/>
</dbReference>
<feature type="region of interest" description="Disordered" evidence="6">
    <location>
        <begin position="1"/>
        <end position="51"/>
    </location>
</feature>
<keyword evidence="5 7" id="KW-0472">Membrane</keyword>
<reference evidence="9 10" key="1">
    <citation type="submission" date="2024-07" db="EMBL/GenBank/DDBJ databases">
        <title>Draft sequence of the Neodothiora populina.</title>
        <authorList>
            <person name="Drown D.D."/>
            <person name="Schuette U.S."/>
            <person name="Buechlein A.B."/>
            <person name="Rusch D.R."/>
            <person name="Winton L.W."/>
            <person name="Adams G.A."/>
        </authorList>
    </citation>
    <scope>NUCLEOTIDE SEQUENCE [LARGE SCALE GENOMIC DNA]</scope>
    <source>
        <strain evidence="9 10">CPC 39397</strain>
    </source>
</reference>